<dbReference type="AlphaFoldDB" id="A0A195BWB2"/>
<dbReference type="EMBL" id="KQ976396">
    <property type="protein sequence ID" value="KYM92872.1"/>
    <property type="molecule type" value="Genomic_DNA"/>
</dbReference>
<protein>
    <submittedName>
        <fullName evidence="1">Uncharacterized protein</fullName>
    </submittedName>
</protein>
<sequence length="87" mass="9498">MFTPSLYFYIIALLSEFPRSNSAFPINGRPSGPGSDSANSIIWRREILKIKAGIKRDRKIVNDDRSLDAAVTLDPAIISGSAADMIS</sequence>
<organism evidence="1 2">
    <name type="scientific">Atta colombica</name>
    <dbReference type="NCBI Taxonomy" id="520822"/>
    <lineage>
        <taxon>Eukaryota</taxon>
        <taxon>Metazoa</taxon>
        <taxon>Ecdysozoa</taxon>
        <taxon>Arthropoda</taxon>
        <taxon>Hexapoda</taxon>
        <taxon>Insecta</taxon>
        <taxon>Pterygota</taxon>
        <taxon>Neoptera</taxon>
        <taxon>Endopterygota</taxon>
        <taxon>Hymenoptera</taxon>
        <taxon>Apocrita</taxon>
        <taxon>Aculeata</taxon>
        <taxon>Formicoidea</taxon>
        <taxon>Formicidae</taxon>
        <taxon>Myrmicinae</taxon>
        <taxon>Atta</taxon>
    </lineage>
</organism>
<name>A0A195BWB2_9HYME</name>
<evidence type="ECO:0000313" key="1">
    <source>
        <dbReference type="EMBL" id="KYM92872.1"/>
    </source>
</evidence>
<evidence type="ECO:0000313" key="2">
    <source>
        <dbReference type="Proteomes" id="UP000078540"/>
    </source>
</evidence>
<accession>A0A195BWB2</accession>
<keyword evidence="2" id="KW-1185">Reference proteome</keyword>
<dbReference type="Proteomes" id="UP000078540">
    <property type="component" value="Unassembled WGS sequence"/>
</dbReference>
<reference evidence="1 2" key="1">
    <citation type="submission" date="2015-09" db="EMBL/GenBank/DDBJ databases">
        <title>Atta colombica WGS genome.</title>
        <authorList>
            <person name="Nygaard S."/>
            <person name="Hu H."/>
            <person name="Boomsma J."/>
            <person name="Zhang G."/>
        </authorList>
    </citation>
    <scope>NUCLEOTIDE SEQUENCE [LARGE SCALE GENOMIC DNA]</scope>
    <source>
        <strain evidence="1">Treedump-2</strain>
        <tissue evidence="1">Whole body</tissue>
    </source>
</reference>
<gene>
    <name evidence="1" type="ORF">ALC53_00410</name>
</gene>
<proteinExistence type="predicted"/>